<dbReference type="PANTHER" id="PTHR31001:SF45">
    <property type="entry name" value="ZN(II)2CYS6 TRANSCRIPTION FACTOR (EUROFUNG)"/>
    <property type="match status" value="1"/>
</dbReference>
<dbReference type="SUPFAM" id="SSF57701">
    <property type="entry name" value="Zn2/Cys6 DNA-binding domain"/>
    <property type="match status" value="1"/>
</dbReference>
<feature type="region of interest" description="Disordered" evidence="4">
    <location>
        <begin position="163"/>
        <end position="194"/>
    </location>
</feature>
<comment type="caution">
    <text evidence="6">The sequence shown here is derived from an EMBL/GenBank/DDBJ whole genome shotgun (WGS) entry which is preliminary data.</text>
</comment>
<dbReference type="Pfam" id="PF00172">
    <property type="entry name" value="Zn_clus"/>
    <property type="match status" value="1"/>
</dbReference>
<sequence length="815" mass="91019">MCQQRKVKCNRKFPCSHCIRLGVSCVPATLNPRRRRRFAERELLDRVRRYETLLRQMNVRFESLFETVEAGGDDGRSQHVHVEEEASHNAATSLAALRQSGHNNNNCNEMVMDTDADTLQPPSSVQSSSSTNLNYEAKNFWEAIRNSLPGRNKLAAGIDESGRNCTNASDSDTEHAVSAPSPSSTSNTFSDRPHTVTTAREIWARQFSNTGSFFFRGPQQYAPQAPVTALHPAPAQIFRLWQIYLDNVDPLLKVTHTPSLQSRIIDAVARPNFEDIDSTLEVLMFGVYCVAVYSMTPSECQAAFGSSKQTLLTSYQSACEQALLNSGFLRTSDRDCLTALFFYLISLGNCVSHHTLYSLLGAAMRVAQAMQIDIEAGPHSSAKMKPLEAELRRRLWWALVLFDARISELSNHSPTMLNPTWSCCVPLNANDLDFRPELRESPRDAFGRGVGGSGASSSEALFVVVRSELGNAMRHMEYYLALSNPALKPLARDREFIATAAGKYKQPHEDRSRCREYEEINATEDMIHDKYLQYCDPANGLHFMTLWMARGFIARCRLTKYLSKFSHYAVSQPLRSSSSGNTPHCPSNFSSESIFSLRDVALNDALTVIEADTKIMTSPLTRGYRWLVHMYFPLLAYIYLTQELAQRISVECAKNVWEVMNSNYEAHFTVSDSENLYLFKMFTSTILHAWDLYKARMRAEGEPEAVEVPEIVRRIHSQLESASEEESLQTGAIAQTLGNTIDGTAVSTGDVIDSFPATLPVNVAQPSLFSGMQPAPPLFPSPNIGAMNLDMSGLGNWPPMAMPLPWVLGSRSLWG</sequence>
<dbReference type="PROSITE" id="PS50048">
    <property type="entry name" value="ZN2_CY6_FUNGAL_2"/>
    <property type="match status" value="1"/>
</dbReference>
<evidence type="ECO:0000313" key="7">
    <source>
        <dbReference type="Proteomes" id="UP001642502"/>
    </source>
</evidence>
<evidence type="ECO:0000256" key="1">
    <source>
        <dbReference type="ARBA" id="ARBA00004123"/>
    </source>
</evidence>
<feature type="compositionally biased region" description="Polar residues" evidence="4">
    <location>
        <begin position="180"/>
        <end position="194"/>
    </location>
</feature>
<evidence type="ECO:0000313" key="6">
    <source>
        <dbReference type="EMBL" id="CAK7275392.1"/>
    </source>
</evidence>
<dbReference type="InterPro" id="IPR036864">
    <property type="entry name" value="Zn2-C6_fun-type_DNA-bd_sf"/>
</dbReference>
<dbReference type="CDD" id="cd00067">
    <property type="entry name" value="GAL4"/>
    <property type="match status" value="1"/>
</dbReference>
<comment type="subcellular location">
    <subcellularLocation>
        <location evidence="1">Nucleus</location>
    </subcellularLocation>
</comment>
<evidence type="ECO:0000256" key="2">
    <source>
        <dbReference type="ARBA" id="ARBA00022723"/>
    </source>
</evidence>
<keyword evidence="7" id="KW-1185">Reference proteome</keyword>
<dbReference type="EMBL" id="CAWUON010000210">
    <property type="protein sequence ID" value="CAK7275392.1"/>
    <property type="molecule type" value="Genomic_DNA"/>
</dbReference>
<dbReference type="InterPro" id="IPR050613">
    <property type="entry name" value="Sec_Metabolite_Reg"/>
</dbReference>
<reference evidence="6 7" key="1">
    <citation type="submission" date="2024-01" db="EMBL/GenBank/DDBJ databases">
        <authorList>
            <person name="Allen C."/>
            <person name="Tagirdzhanova G."/>
        </authorList>
    </citation>
    <scope>NUCLEOTIDE SEQUENCE [LARGE SCALE GENOMIC DNA]</scope>
    <source>
        <strain evidence="6 7">CBS 119000</strain>
    </source>
</reference>
<feature type="domain" description="Zn(2)-C6 fungal-type" evidence="5">
    <location>
        <begin position="1"/>
        <end position="26"/>
    </location>
</feature>
<dbReference type="SMART" id="SM00906">
    <property type="entry name" value="Fungal_trans"/>
    <property type="match status" value="1"/>
</dbReference>
<dbReference type="CDD" id="cd12148">
    <property type="entry name" value="fungal_TF_MHR"/>
    <property type="match status" value="1"/>
</dbReference>
<evidence type="ECO:0000256" key="3">
    <source>
        <dbReference type="ARBA" id="ARBA00023242"/>
    </source>
</evidence>
<evidence type="ECO:0000256" key="4">
    <source>
        <dbReference type="SAM" id="MobiDB-lite"/>
    </source>
</evidence>
<proteinExistence type="predicted"/>
<name>A0ABP0E4Q4_9PEZI</name>
<gene>
    <name evidence="6" type="ORF">SEPCBS119000_006670</name>
</gene>
<dbReference type="PANTHER" id="PTHR31001">
    <property type="entry name" value="UNCHARACTERIZED TRANSCRIPTIONAL REGULATORY PROTEIN"/>
    <property type="match status" value="1"/>
</dbReference>
<accession>A0ABP0E4Q4</accession>
<dbReference type="Gene3D" id="4.10.240.10">
    <property type="entry name" value="Zn(2)-C6 fungal-type DNA-binding domain"/>
    <property type="match status" value="1"/>
</dbReference>
<evidence type="ECO:0000259" key="5">
    <source>
        <dbReference type="PROSITE" id="PS50048"/>
    </source>
</evidence>
<keyword evidence="3" id="KW-0539">Nucleus</keyword>
<dbReference type="Pfam" id="PF04082">
    <property type="entry name" value="Fungal_trans"/>
    <property type="match status" value="1"/>
</dbReference>
<protein>
    <recommendedName>
        <fullName evidence="5">Zn(2)-C6 fungal-type domain-containing protein</fullName>
    </recommendedName>
</protein>
<keyword evidence="2" id="KW-0479">Metal-binding</keyword>
<organism evidence="6 7">
    <name type="scientific">Sporothrix epigloea</name>
    <dbReference type="NCBI Taxonomy" id="1892477"/>
    <lineage>
        <taxon>Eukaryota</taxon>
        <taxon>Fungi</taxon>
        <taxon>Dikarya</taxon>
        <taxon>Ascomycota</taxon>
        <taxon>Pezizomycotina</taxon>
        <taxon>Sordariomycetes</taxon>
        <taxon>Sordariomycetidae</taxon>
        <taxon>Ophiostomatales</taxon>
        <taxon>Ophiostomataceae</taxon>
        <taxon>Sporothrix</taxon>
    </lineage>
</organism>
<dbReference type="Proteomes" id="UP001642502">
    <property type="component" value="Unassembled WGS sequence"/>
</dbReference>
<dbReference type="InterPro" id="IPR001138">
    <property type="entry name" value="Zn2Cys6_DnaBD"/>
</dbReference>
<dbReference type="InterPro" id="IPR007219">
    <property type="entry name" value="XnlR_reg_dom"/>
</dbReference>